<evidence type="ECO:0000313" key="3">
    <source>
        <dbReference type="Proteomes" id="UP000008021"/>
    </source>
</evidence>
<evidence type="ECO:0000313" key="2">
    <source>
        <dbReference type="EnsemblPlants" id="OMERI05G12500.1"/>
    </source>
</evidence>
<reference evidence="2" key="1">
    <citation type="submission" date="2015-04" db="UniProtKB">
        <authorList>
            <consortium name="EnsemblPlants"/>
        </authorList>
    </citation>
    <scope>IDENTIFICATION</scope>
</reference>
<protein>
    <submittedName>
        <fullName evidence="2">Uncharacterized protein</fullName>
    </submittedName>
</protein>
<name>A0A0E0DQQ2_9ORYZ</name>
<reference evidence="2" key="2">
    <citation type="submission" date="2018-05" db="EMBL/GenBank/DDBJ databases">
        <title>OmerRS3 (Oryza meridionalis Reference Sequence Version 3).</title>
        <authorList>
            <person name="Zhang J."/>
            <person name="Kudrna D."/>
            <person name="Lee S."/>
            <person name="Talag J."/>
            <person name="Welchert J."/>
            <person name="Wing R.A."/>
        </authorList>
    </citation>
    <scope>NUCLEOTIDE SEQUENCE [LARGE SCALE GENOMIC DNA]</scope>
    <source>
        <strain evidence="2">cv. OR44</strain>
    </source>
</reference>
<feature type="region of interest" description="Disordered" evidence="1">
    <location>
        <begin position="1"/>
        <end position="30"/>
    </location>
</feature>
<sequence>MPRSPFDFSGGDDIQGLAPSPHCHRRPPPRRRALDRFQEAVLELRHGVTEAWAALWRDEAARLAAAARSKCRAEKELCRLVSAVAAATKHSSPHLSFGSIAEETEMATAASVAVFMATMSMLWPWHPHARRR</sequence>
<evidence type="ECO:0000256" key="1">
    <source>
        <dbReference type="SAM" id="MobiDB-lite"/>
    </source>
</evidence>
<dbReference type="Gramene" id="OMERI05G12500.1">
    <property type="protein sequence ID" value="OMERI05G12500.1"/>
    <property type="gene ID" value="OMERI05G12500"/>
</dbReference>
<dbReference type="HOGENOM" id="CLU_1920456_0_0_1"/>
<proteinExistence type="predicted"/>
<dbReference type="EnsemblPlants" id="OMERI05G12500.1">
    <property type="protein sequence ID" value="OMERI05G12500.1"/>
    <property type="gene ID" value="OMERI05G12500"/>
</dbReference>
<organism evidence="2">
    <name type="scientific">Oryza meridionalis</name>
    <dbReference type="NCBI Taxonomy" id="40149"/>
    <lineage>
        <taxon>Eukaryota</taxon>
        <taxon>Viridiplantae</taxon>
        <taxon>Streptophyta</taxon>
        <taxon>Embryophyta</taxon>
        <taxon>Tracheophyta</taxon>
        <taxon>Spermatophyta</taxon>
        <taxon>Magnoliopsida</taxon>
        <taxon>Liliopsida</taxon>
        <taxon>Poales</taxon>
        <taxon>Poaceae</taxon>
        <taxon>BOP clade</taxon>
        <taxon>Oryzoideae</taxon>
        <taxon>Oryzeae</taxon>
        <taxon>Oryzinae</taxon>
        <taxon>Oryza</taxon>
    </lineage>
</organism>
<accession>A0A0E0DQQ2</accession>
<dbReference type="Proteomes" id="UP000008021">
    <property type="component" value="Chromosome 5"/>
</dbReference>
<dbReference type="AlphaFoldDB" id="A0A0E0DQQ2"/>
<keyword evidence="3" id="KW-1185">Reference proteome</keyword>